<feature type="compositionally biased region" description="Low complexity" evidence="5">
    <location>
        <begin position="12"/>
        <end position="23"/>
    </location>
</feature>
<evidence type="ECO:0000256" key="2">
    <source>
        <dbReference type="ARBA" id="ARBA00022771"/>
    </source>
</evidence>
<accession>A0A9R1TG11</accession>
<dbReference type="OrthoDB" id="9984778at2759"/>
<gene>
    <name evidence="7" type="primary">RNF11_1</name>
    <name evidence="9" type="synonym">LOC105269666</name>
    <name evidence="7" type="ORF">g.6135</name>
</gene>
<dbReference type="PANTHER" id="PTHR46359">
    <property type="entry name" value="GEO07743P1"/>
    <property type="match status" value="1"/>
</dbReference>
<evidence type="ECO:0000313" key="8">
    <source>
        <dbReference type="Proteomes" id="UP000694866"/>
    </source>
</evidence>
<dbReference type="KEGG" id="fas:105269666"/>
<dbReference type="CDD" id="cd16468">
    <property type="entry name" value="RING-H2_RNF11"/>
    <property type="match status" value="1"/>
</dbReference>
<accession>A0A0C9RQP6</accession>
<keyword evidence="3" id="KW-0862">Zinc</keyword>
<dbReference type="AlphaFoldDB" id="A0A0C9RQP6"/>
<dbReference type="InterPro" id="IPR042981">
    <property type="entry name" value="RNF11_RING-H2"/>
</dbReference>
<dbReference type="InterPro" id="IPR001841">
    <property type="entry name" value="Znf_RING"/>
</dbReference>
<dbReference type="GO" id="GO:0008270">
    <property type="term" value="F:zinc ion binding"/>
    <property type="evidence" value="ECO:0007669"/>
    <property type="project" value="UniProtKB-KW"/>
</dbReference>
<dbReference type="GeneID" id="105269666"/>
<keyword evidence="1" id="KW-0479">Metal-binding</keyword>
<protein>
    <submittedName>
        <fullName evidence="9">RING finger protein 11</fullName>
    </submittedName>
    <submittedName>
        <fullName evidence="7">RNF11_1 protein</fullName>
    </submittedName>
</protein>
<organism evidence="7">
    <name type="scientific">Fopius arisanus</name>
    <dbReference type="NCBI Taxonomy" id="64838"/>
    <lineage>
        <taxon>Eukaryota</taxon>
        <taxon>Metazoa</taxon>
        <taxon>Ecdysozoa</taxon>
        <taxon>Arthropoda</taxon>
        <taxon>Hexapoda</taxon>
        <taxon>Insecta</taxon>
        <taxon>Pterygota</taxon>
        <taxon>Neoptera</taxon>
        <taxon>Endopterygota</taxon>
        <taxon>Hymenoptera</taxon>
        <taxon>Apocrita</taxon>
        <taxon>Ichneumonoidea</taxon>
        <taxon>Braconidae</taxon>
        <taxon>Opiinae</taxon>
        <taxon>Fopius</taxon>
    </lineage>
</organism>
<dbReference type="PANTHER" id="PTHR46359:SF2">
    <property type="entry name" value="GEO07743P1"/>
    <property type="match status" value="1"/>
</dbReference>
<evidence type="ECO:0000313" key="9">
    <source>
        <dbReference type="RefSeq" id="XP_011308388.1"/>
    </source>
</evidence>
<dbReference type="GO" id="GO:0061630">
    <property type="term" value="F:ubiquitin protein ligase activity"/>
    <property type="evidence" value="ECO:0007669"/>
    <property type="project" value="TreeGrafter"/>
</dbReference>
<dbReference type="RefSeq" id="XP_011308388.1">
    <property type="nucleotide sequence ID" value="XM_011310086.1"/>
</dbReference>
<dbReference type="GO" id="GO:0006511">
    <property type="term" value="P:ubiquitin-dependent protein catabolic process"/>
    <property type="evidence" value="ECO:0007669"/>
    <property type="project" value="TreeGrafter"/>
</dbReference>
<reference evidence="7" key="1">
    <citation type="submission" date="2015-01" db="EMBL/GenBank/DDBJ databases">
        <title>Transcriptome Assembly of Fopius arisanus.</title>
        <authorList>
            <person name="Geib S."/>
        </authorList>
    </citation>
    <scope>NUCLEOTIDE SEQUENCE</scope>
</reference>
<dbReference type="SMART" id="SM00184">
    <property type="entry name" value="RING"/>
    <property type="match status" value="1"/>
</dbReference>
<feature type="domain" description="RING-type" evidence="6">
    <location>
        <begin position="129"/>
        <end position="169"/>
    </location>
</feature>
<sequence>MGNCLKSGGGQNDNANLLSNSLDPGVTGSSSQDPLGARTMPYNEMIDSRYPIVTARGRHMRSTESSIGMNVGHGIGNAIGTRGTTTTTGGLITSSTVTDDEQQVRIAKRIGLIQHLPTREYDGTKKGECVICMMELTIGESVRYLPCMHTYHAVCIDDWLLRSLTCPSCMEPVDAALINSYHPTT</sequence>
<dbReference type="EMBL" id="GBYB01009566">
    <property type="protein sequence ID" value="JAG79333.1"/>
    <property type="molecule type" value="Transcribed_RNA"/>
</dbReference>
<evidence type="ECO:0000259" key="6">
    <source>
        <dbReference type="PROSITE" id="PS50089"/>
    </source>
</evidence>
<dbReference type="GO" id="GO:0000151">
    <property type="term" value="C:ubiquitin ligase complex"/>
    <property type="evidence" value="ECO:0007669"/>
    <property type="project" value="TreeGrafter"/>
</dbReference>
<evidence type="ECO:0000313" key="7">
    <source>
        <dbReference type="EMBL" id="JAG79333.1"/>
    </source>
</evidence>
<dbReference type="InterPro" id="IPR052804">
    <property type="entry name" value="UEC_component"/>
</dbReference>
<proteinExistence type="predicted"/>
<name>A0A0C9RQP6_9HYME</name>
<evidence type="ECO:0000256" key="1">
    <source>
        <dbReference type="ARBA" id="ARBA00022723"/>
    </source>
</evidence>
<evidence type="ECO:0000256" key="5">
    <source>
        <dbReference type="SAM" id="MobiDB-lite"/>
    </source>
</evidence>
<dbReference type="Pfam" id="PF13639">
    <property type="entry name" value="zf-RING_2"/>
    <property type="match status" value="1"/>
</dbReference>
<evidence type="ECO:0000256" key="4">
    <source>
        <dbReference type="PROSITE-ProRule" id="PRU00175"/>
    </source>
</evidence>
<keyword evidence="2 4" id="KW-0863">Zinc-finger</keyword>
<keyword evidence="8" id="KW-1185">Reference proteome</keyword>
<dbReference type="Gene3D" id="3.30.40.10">
    <property type="entry name" value="Zinc/RING finger domain, C3HC4 (zinc finger)"/>
    <property type="match status" value="1"/>
</dbReference>
<dbReference type="Proteomes" id="UP000694866">
    <property type="component" value="Unplaced"/>
</dbReference>
<feature type="region of interest" description="Disordered" evidence="5">
    <location>
        <begin position="1"/>
        <end position="38"/>
    </location>
</feature>
<dbReference type="PROSITE" id="PS50089">
    <property type="entry name" value="ZF_RING_2"/>
    <property type="match status" value="1"/>
</dbReference>
<dbReference type="InterPro" id="IPR013083">
    <property type="entry name" value="Znf_RING/FYVE/PHD"/>
</dbReference>
<reference evidence="9" key="2">
    <citation type="submission" date="2025-04" db="UniProtKB">
        <authorList>
            <consortium name="RefSeq"/>
        </authorList>
    </citation>
    <scope>IDENTIFICATION</scope>
    <source>
        <strain evidence="9">USDA-PBARC FA_bdor</strain>
        <tissue evidence="9">Whole organism</tissue>
    </source>
</reference>
<dbReference type="CTD" id="26994"/>
<evidence type="ECO:0000256" key="3">
    <source>
        <dbReference type="ARBA" id="ARBA00022833"/>
    </source>
</evidence>
<dbReference type="SUPFAM" id="SSF57850">
    <property type="entry name" value="RING/U-box"/>
    <property type="match status" value="1"/>
</dbReference>